<proteinExistence type="predicted"/>
<gene>
    <name evidence="2" type="ORF">BM613_14170</name>
</gene>
<dbReference type="SUPFAM" id="SSF51445">
    <property type="entry name" value="(Trans)glycosidases"/>
    <property type="match status" value="1"/>
</dbReference>
<organism evidence="2 3">
    <name type="scientific">Sulfoacidibacillus thermotolerans</name>
    <name type="common">Acidibacillus sulfuroxidans</name>
    <dbReference type="NCBI Taxonomy" id="1765684"/>
    <lineage>
        <taxon>Bacteria</taxon>
        <taxon>Bacillati</taxon>
        <taxon>Bacillota</taxon>
        <taxon>Bacilli</taxon>
        <taxon>Bacillales</taxon>
        <taxon>Alicyclobacillaceae</taxon>
        <taxon>Sulfoacidibacillus</taxon>
    </lineage>
</organism>
<name>A0A2U3CT37_SULT2</name>
<evidence type="ECO:0000313" key="2">
    <source>
        <dbReference type="EMBL" id="PWI52209.1"/>
    </source>
</evidence>
<comment type="caution">
    <text evidence="2">The sequence shown here is derived from an EMBL/GenBank/DDBJ whole genome shotgun (WGS) entry which is preliminary data.</text>
</comment>
<dbReference type="RefSeq" id="WP_109431841.1">
    <property type="nucleotide sequence ID" value="NZ_MPDK01000073.1"/>
</dbReference>
<accession>A0A2U3CT37</accession>
<feature type="domain" description="Rv2525c-like glycoside hydrolase-like" evidence="1">
    <location>
        <begin position="28"/>
        <end position="175"/>
    </location>
</feature>
<protein>
    <recommendedName>
        <fullName evidence="1">Rv2525c-like glycoside hydrolase-like domain-containing protein</fullName>
    </recommendedName>
</protein>
<dbReference type="InterPro" id="IPR017853">
    <property type="entry name" value="GH"/>
</dbReference>
<evidence type="ECO:0000313" key="3">
    <source>
        <dbReference type="Proteomes" id="UP000245380"/>
    </source>
</evidence>
<dbReference type="EMBL" id="MPDK01000073">
    <property type="protein sequence ID" value="PWI52209.1"/>
    <property type="molecule type" value="Genomic_DNA"/>
</dbReference>
<dbReference type="InterPro" id="IPR015020">
    <property type="entry name" value="Rv2525c-like_Glyco_Hydro-like"/>
</dbReference>
<dbReference type="Gene3D" id="3.20.20.80">
    <property type="entry name" value="Glycosidases"/>
    <property type="match status" value="1"/>
</dbReference>
<dbReference type="OrthoDB" id="2080590at2"/>
<dbReference type="AlphaFoldDB" id="A0A2U3CT37"/>
<keyword evidence="3" id="KW-1185">Reference proteome</keyword>
<dbReference type="Proteomes" id="UP000245380">
    <property type="component" value="Unassembled WGS sequence"/>
</dbReference>
<sequence>MAYWGFDSASTVNSSMISCLADNGAPTSEISFILRYVDNLEGVHNGLTTSEVDYIHSLGISLGLIYGSIPHETLSFQDGVNIANTAAQLATDLEAPTYVTIYADLGTSYDDYITAEFIEGYAYQLTVNTAYHPGFYGNVGTDSAFDNAFATAYNDPTYGSYIANAQLWSAEPEPVGCTSIAAAPGYEPYYPPNTNFGQPQVWQYAESCGCDIDEDQSTIPPGNERWWNA</sequence>
<reference evidence="2 3" key="1">
    <citation type="submission" date="2016-11" db="EMBL/GenBank/DDBJ databases">
        <title>Comparative genomics of Acidibacillus ferroxidans species.</title>
        <authorList>
            <person name="Oliveira G."/>
            <person name="Nunes G."/>
            <person name="Oliveira R."/>
            <person name="Araujo F."/>
            <person name="Salim A."/>
            <person name="Scholte L."/>
            <person name="Morais D."/>
            <person name="Nancucheo I."/>
            <person name="Johnson D.B."/>
            <person name="Grail B."/>
            <person name="Bittencourt J."/>
            <person name="Valadares R."/>
        </authorList>
    </citation>
    <scope>NUCLEOTIDE SEQUENCE [LARGE SCALE GENOMIC DNA]</scope>
    <source>
        <strain evidence="2 3">Y002</strain>
    </source>
</reference>
<evidence type="ECO:0000259" key="1">
    <source>
        <dbReference type="Pfam" id="PF08924"/>
    </source>
</evidence>
<dbReference type="Pfam" id="PF08924">
    <property type="entry name" value="Rv2525c_GlyHyd-like"/>
    <property type="match status" value="1"/>
</dbReference>